<evidence type="ECO:0000256" key="1">
    <source>
        <dbReference type="SAM" id="MobiDB-lite"/>
    </source>
</evidence>
<feature type="compositionally biased region" description="Polar residues" evidence="1">
    <location>
        <begin position="143"/>
        <end position="154"/>
    </location>
</feature>
<dbReference type="EMBL" id="JAHQIW010007009">
    <property type="protein sequence ID" value="KAJ1371601.1"/>
    <property type="molecule type" value="Genomic_DNA"/>
</dbReference>
<sequence length="323" mass="36641">MAAHANSISQYVEHQQLLVLLINPFGTACFSPVYVDSFLRDKKIGDWIQYIMNETMDVSTWMTLLLRIVQSKRHSAVVIRTKDFVASKKLSSPLLKRSTSTSSDMSADSPMSSMPVSPFVEKLPTTHSSEGINASRVMMQQRSLPEQSSFLDNPTSDDDSLQRDSCHHQEVGEITKSSDATPMLDEMSCTRCQQQIYSANASTRFVLFRAIRVDYPPLFVFVEVLRLGLIRMENLAWRALFMQIEFMIKLWPEEDDMSRAIRNGWTTSAPSTYVPRSQSSNMSSEHGKVDGQINESHSMHNQLRSISSPHKSPTYSQLDEAER</sequence>
<comment type="caution">
    <text evidence="2">The sequence shown here is derived from an EMBL/GenBank/DDBJ whole genome shotgun (WGS) entry which is preliminary data.</text>
</comment>
<reference evidence="2" key="1">
    <citation type="submission" date="2021-06" db="EMBL/GenBank/DDBJ databases">
        <title>Parelaphostrongylus tenuis whole genome reference sequence.</title>
        <authorList>
            <person name="Garwood T.J."/>
            <person name="Larsen P.A."/>
            <person name="Fountain-Jones N.M."/>
            <person name="Garbe J.R."/>
            <person name="Macchietto M.G."/>
            <person name="Kania S.A."/>
            <person name="Gerhold R.W."/>
            <person name="Richards J.E."/>
            <person name="Wolf T.M."/>
        </authorList>
    </citation>
    <scope>NUCLEOTIDE SEQUENCE</scope>
    <source>
        <strain evidence="2">MNPRO001-30</strain>
        <tissue evidence="2">Meninges</tissue>
    </source>
</reference>
<feature type="compositionally biased region" description="Polar residues" evidence="1">
    <location>
        <begin position="270"/>
        <end position="284"/>
    </location>
</feature>
<protein>
    <submittedName>
        <fullName evidence="2">Uncharacterized protein</fullName>
    </submittedName>
</protein>
<feature type="region of interest" description="Disordered" evidence="1">
    <location>
        <begin position="143"/>
        <end position="167"/>
    </location>
</feature>
<gene>
    <name evidence="2" type="ORF">KIN20_033584</name>
</gene>
<evidence type="ECO:0000313" key="3">
    <source>
        <dbReference type="Proteomes" id="UP001196413"/>
    </source>
</evidence>
<organism evidence="2 3">
    <name type="scientific">Parelaphostrongylus tenuis</name>
    <name type="common">Meningeal worm</name>
    <dbReference type="NCBI Taxonomy" id="148309"/>
    <lineage>
        <taxon>Eukaryota</taxon>
        <taxon>Metazoa</taxon>
        <taxon>Ecdysozoa</taxon>
        <taxon>Nematoda</taxon>
        <taxon>Chromadorea</taxon>
        <taxon>Rhabditida</taxon>
        <taxon>Rhabditina</taxon>
        <taxon>Rhabditomorpha</taxon>
        <taxon>Strongyloidea</taxon>
        <taxon>Metastrongylidae</taxon>
        <taxon>Parelaphostrongylus</taxon>
    </lineage>
</organism>
<feature type="region of interest" description="Disordered" evidence="1">
    <location>
        <begin position="270"/>
        <end position="323"/>
    </location>
</feature>
<feature type="compositionally biased region" description="Low complexity" evidence="1">
    <location>
        <begin position="96"/>
        <end position="118"/>
    </location>
</feature>
<name>A0AAD5WIX0_PARTN</name>
<keyword evidence="3" id="KW-1185">Reference proteome</keyword>
<accession>A0AAD5WIX0</accession>
<dbReference type="Proteomes" id="UP001196413">
    <property type="component" value="Unassembled WGS sequence"/>
</dbReference>
<dbReference type="AlphaFoldDB" id="A0AAD5WIX0"/>
<evidence type="ECO:0000313" key="2">
    <source>
        <dbReference type="EMBL" id="KAJ1371601.1"/>
    </source>
</evidence>
<feature type="compositionally biased region" description="Polar residues" evidence="1">
    <location>
        <begin position="293"/>
        <end position="317"/>
    </location>
</feature>
<proteinExistence type="predicted"/>
<feature type="region of interest" description="Disordered" evidence="1">
    <location>
        <begin position="96"/>
        <end position="126"/>
    </location>
</feature>